<comment type="pathway">
    <text evidence="12">Carbohydrate degradation; glycolysis; D-glyceraldehyde 3-phosphate and glycerone phosphate from D-glucose: step 2/4.</text>
</comment>
<comment type="caution">
    <text evidence="13">The sequence shown here is derived from an EMBL/GenBank/DDBJ whole genome shotgun (WGS) entry which is preliminary data.</text>
</comment>
<dbReference type="InterPro" id="IPR013785">
    <property type="entry name" value="Aldolase_TIM"/>
</dbReference>
<evidence type="ECO:0000256" key="6">
    <source>
        <dbReference type="ARBA" id="ARBA00022490"/>
    </source>
</evidence>
<dbReference type="SUPFAM" id="SSF51569">
    <property type="entry name" value="Aldolase"/>
    <property type="match status" value="1"/>
</dbReference>
<dbReference type="PROSITE" id="PS51463">
    <property type="entry name" value="P_GLUCOSE_ISOMERASE_3"/>
    <property type="match status" value="1"/>
</dbReference>
<evidence type="ECO:0000256" key="1">
    <source>
        <dbReference type="ARBA" id="ARBA00003518"/>
    </source>
</evidence>
<proteinExistence type="inferred from homology"/>
<keyword evidence="9 11" id="KW-0704">Schiff base</keyword>
<comment type="pathway">
    <text evidence="3 11">Carbohydrate degradation; pentose phosphate pathway; D-glyceraldehyde 3-phosphate and beta-D-fructose 6-phosphate from D-ribose 5-phosphate and D-xylulose 5-phosphate (non-oxidative stage): step 2/3.</text>
</comment>
<comment type="catalytic activity">
    <reaction evidence="12">
        <text>alpha-D-glucose 6-phosphate = beta-D-fructose 6-phosphate</text>
        <dbReference type="Rhea" id="RHEA:11816"/>
        <dbReference type="ChEBI" id="CHEBI:57634"/>
        <dbReference type="ChEBI" id="CHEBI:58225"/>
        <dbReference type="EC" id="5.3.1.9"/>
    </reaction>
</comment>
<organism evidence="13 14">
    <name type="scientific">Sphingomonas oryzagri</name>
    <dbReference type="NCBI Taxonomy" id="3042314"/>
    <lineage>
        <taxon>Bacteria</taxon>
        <taxon>Pseudomonadati</taxon>
        <taxon>Pseudomonadota</taxon>
        <taxon>Alphaproteobacteria</taxon>
        <taxon>Sphingomonadales</taxon>
        <taxon>Sphingomonadaceae</taxon>
        <taxon>Sphingomonas</taxon>
    </lineage>
</organism>
<keyword evidence="7 11" id="KW-0808">Transferase</keyword>
<dbReference type="Proteomes" id="UP001160625">
    <property type="component" value="Unassembled WGS sequence"/>
</dbReference>
<comment type="subcellular location">
    <subcellularLocation>
        <location evidence="2 11">Cytoplasm</location>
    </subcellularLocation>
</comment>
<dbReference type="CDD" id="cd05015">
    <property type="entry name" value="SIS_PGI_1"/>
    <property type="match status" value="1"/>
</dbReference>
<evidence type="ECO:0000313" key="13">
    <source>
        <dbReference type="EMBL" id="MDH7640804.1"/>
    </source>
</evidence>
<dbReference type="HAMAP" id="MF_00493">
    <property type="entry name" value="Transaldolase_2"/>
    <property type="match status" value="1"/>
</dbReference>
<feature type="active site" description="Schiff-base intermediate with substrate" evidence="11">
    <location>
        <position position="156"/>
    </location>
</feature>
<evidence type="ECO:0000256" key="8">
    <source>
        <dbReference type="ARBA" id="ARBA00023126"/>
    </source>
</evidence>
<evidence type="ECO:0000256" key="11">
    <source>
        <dbReference type="HAMAP-Rule" id="MF_00493"/>
    </source>
</evidence>
<name>A0ABT6N6R2_9SPHN</name>
<comment type="similarity">
    <text evidence="12">Belongs to the GPI family.</text>
</comment>
<evidence type="ECO:0000256" key="12">
    <source>
        <dbReference type="RuleBase" id="RU000612"/>
    </source>
</evidence>
<dbReference type="Pfam" id="PF00342">
    <property type="entry name" value="PGI"/>
    <property type="match status" value="1"/>
</dbReference>
<dbReference type="NCBIfam" id="NF007080">
    <property type="entry name" value="PRK09533.1"/>
    <property type="match status" value="1"/>
</dbReference>
<dbReference type="InterPro" id="IPR001585">
    <property type="entry name" value="TAL/FSA"/>
</dbReference>
<dbReference type="PRINTS" id="PR00662">
    <property type="entry name" value="G6PISOMERASE"/>
</dbReference>
<gene>
    <name evidence="11" type="primary">tal</name>
    <name evidence="13" type="ORF">QGN17_18875</name>
</gene>
<dbReference type="PANTHER" id="PTHR10683:SF31">
    <property type="entry name" value="TRANSALDOLASE"/>
    <property type="match status" value="1"/>
</dbReference>
<dbReference type="PROSITE" id="PS01054">
    <property type="entry name" value="TRANSALDOLASE_1"/>
    <property type="match status" value="1"/>
</dbReference>
<dbReference type="InterPro" id="IPR001672">
    <property type="entry name" value="G6P_Isomerase"/>
</dbReference>
<dbReference type="Pfam" id="PF00923">
    <property type="entry name" value="TAL_FSA"/>
    <property type="match status" value="1"/>
</dbReference>
<dbReference type="GO" id="GO:0004801">
    <property type="term" value="F:transaldolase activity"/>
    <property type="evidence" value="ECO:0007669"/>
    <property type="project" value="UniProtKB-EC"/>
</dbReference>
<dbReference type="EMBL" id="JARYGZ010000004">
    <property type="protein sequence ID" value="MDH7640804.1"/>
    <property type="molecule type" value="Genomic_DNA"/>
</dbReference>
<keyword evidence="8 11" id="KW-0570">Pentose shunt</keyword>
<comment type="catalytic activity">
    <reaction evidence="10 11">
        <text>D-sedoheptulose 7-phosphate + D-glyceraldehyde 3-phosphate = D-erythrose 4-phosphate + beta-D-fructose 6-phosphate</text>
        <dbReference type="Rhea" id="RHEA:17053"/>
        <dbReference type="ChEBI" id="CHEBI:16897"/>
        <dbReference type="ChEBI" id="CHEBI:57483"/>
        <dbReference type="ChEBI" id="CHEBI:57634"/>
        <dbReference type="ChEBI" id="CHEBI:59776"/>
        <dbReference type="EC" id="2.2.1.2"/>
    </reaction>
</comment>
<dbReference type="CDD" id="cd00955">
    <property type="entry name" value="Transaldolase_like"/>
    <property type="match status" value="1"/>
</dbReference>
<dbReference type="RefSeq" id="WP_281046155.1">
    <property type="nucleotide sequence ID" value="NZ_JARYGZ010000004.1"/>
</dbReference>
<evidence type="ECO:0000256" key="2">
    <source>
        <dbReference type="ARBA" id="ARBA00004496"/>
    </source>
</evidence>
<dbReference type="InterPro" id="IPR004732">
    <property type="entry name" value="Transaldolase_2"/>
</dbReference>
<dbReference type="SUPFAM" id="SSF53697">
    <property type="entry name" value="SIS domain"/>
    <property type="match status" value="1"/>
</dbReference>
<evidence type="ECO:0000256" key="3">
    <source>
        <dbReference type="ARBA" id="ARBA00004857"/>
    </source>
</evidence>
<dbReference type="NCBIfam" id="NF002881">
    <property type="entry name" value="PRK03343.1"/>
    <property type="match status" value="1"/>
</dbReference>
<dbReference type="NCBIfam" id="TIGR00876">
    <property type="entry name" value="tal_mycobact"/>
    <property type="match status" value="1"/>
</dbReference>
<dbReference type="PANTHER" id="PTHR10683">
    <property type="entry name" value="TRANSALDOLASE"/>
    <property type="match status" value="1"/>
</dbReference>
<evidence type="ECO:0000256" key="9">
    <source>
        <dbReference type="ARBA" id="ARBA00023270"/>
    </source>
</evidence>
<dbReference type="GO" id="GO:0004347">
    <property type="term" value="F:glucose-6-phosphate isomerase activity"/>
    <property type="evidence" value="ECO:0007669"/>
    <property type="project" value="UniProtKB-EC"/>
</dbReference>
<dbReference type="InterPro" id="IPR046348">
    <property type="entry name" value="SIS_dom_sf"/>
</dbReference>
<reference evidence="13" key="1">
    <citation type="submission" date="2023-04" db="EMBL/GenBank/DDBJ databases">
        <title>Sphingomonas sp. MAHUQ-71 isolated from rice field.</title>
        <authorList>
            <person name="Huq M.A."/>
        </authorList>
    </citation>
    <scope>NUCLEOTIDE SEQUENCE</scope>
    <source>
        <strain evidence="13">MAHUQ-71</strain>
    </source>
</reference>
<dbReference type="InterPro" id="IPR018225">
    <property type="entry name" value="Transaldolase_AS"/>
</dbReference>
<dbReference type="EC" id="2.2.1.2" evidence="5 11"/>
<evidence type="ECO:0000256" key="4">
    <source>
        <dbReference type="ARBA" id="ARBA00008426"/>
    </source>
</evidence>
<accession>A0ABT6N6R2</accession>
<keyword evidence="12" id="KW-0324">Glycolysis</keyword>
<evidence type="ECO:0000313" key="14">
    <source>
        <dbReference type="Proteomes" id="UP001160625"/>
    </source>
</evidence>
<dbReference type="Gene3D" id="3.40.50.10490">
    <property type="entry name" value="Glucose-6-phosphate isomerase like protein, domain 1"/>
    <property type="match status" value="3"/>
</dbReference>
<evidence type="ECO:0000256" key="5">
    <source>
        <dbReference type="ARBA" id="ARBA00013151"/>
    </source>
</evidence>
<evidence type="ECO:0000256" key="7">
    <source>
        <dbReference type="ARBA" id="ARBA00022679"/>
    </source>
</evidence>
<dbReference type="InterPro" id="IPR035476">
    <property type="entry name" value="SIS_PGI_1"/>
</dbReference>
<keyword evidence="12 13" id="KW-0413">Isomerase</keyword>
<comment type="function">
    <text evidence="1 11">Transaldolase is important for the balance of metabolites in the pentose-phosphate pathway.</text>
</comment>
<keyword evidence="14" id="KW-1185">Reference proteome</keyword>
<protein>
    <recommendedName>
        <fullName evidence="5 11">Transaldolase</fullName>
        <ecNumber evidence="5 11">2.2.1.2</ecNumber>
    </recommendedName>
</protein>
<sequence>MSDDQLEAVREQEASTMNRLQKLEEAGQAVWLDFIDREFMAAGGLKRLVEEDGLTGVTSNPSIFEKAIGHSSAYDAQLKAEVEADPRTVETIYEALAIKDIQDACDTLKPVYDKHEAKDGYVSIEVSPYLAMETDTTLAAAKRLWAEVDRENLMVKIPGTDPGVPAIHDAIEAGININVTLLFSLDAYKKVLEAYISALEARVAKGEAIDRIASVASFFVSRIDGVMDKKIDALGTEEAKAIRGKIAIANAKIAYQHYLEVSASARWQALAEKGAQPQRLLWASTGTKDKAYSDVLYVETLIGRDTVNTMPPATMDAFRDHGETSNSLVSDVDGAEKVLATAEKLGLDLDGVTAQLVKDGVKSFADAADSLYGAVAGKRGKFLAGKLDTISADLPADLDAKVKDSIEKARSEGWSRKLWAHDASMWTGGDEGKWLGWLPAAEGKQVDIAALQALSVEAKKYKDVVLLGMGGSSLGPEVMGLILGAGSPKLHALDSTDPGQVASVADATDPANTLYIVASKSGSTMEPELLRAYFFARCEQAVGEGKAGARFVAITDPGSKLEKVAKEHGYAHIFLGDPTIGGRYSVLSVFGMVPSAAIGIDVGAFFDVVTLMTNSCGPDAPPAANPGFELGAIMGAAAVAGRDKLTLVPSPTLKPFGSWLEQLIAESTGKQGEGIVPVDLEPLGDPADYGNDRVFVHLHLEGDAMSADHAKLEALKATGQPIVTIVLNKKEDIGQEFVRWEVATAVAGAIIGIDPFDQPDVEDAKIQTRQLIEAYEQSGSLKPETPFFEDGDFAFYAPAKVDGGDAAAILKAHLSTAKAGDYFGFLAYIERNETHEATIEAMRVDVRDSKKIATVAGFGPRFLHSTGQAYKGGPKEGIFLTITREPSQDIAIPGNRASFGTVQLAQARGDMEVLASRGQRVLRVHLKDEKSGPEALARALKAATQA</sequence>
<evidence type="ECO:0000256" key="10">
    <source>
        <dbReference type="ARBA" id="ARBA00048810"/>
    </source>
</evidence>
<keyword evidence="6 11" id="KW-0963">Cytoplasm</keyword>
<dbReference type="Gene3D" id="3.20.20.70">
    <property type="entry name" value="Aldolase class I"/>
    <property type="match status" value="1"/>
</dbReference>
<keyword evidence="12" id="KW-0312">Gluconeogenesis</keyword>
<comment type="similarity">
    <text evidence="4 11">Belongs to the transaldolase family. Type 2 subfamily.</text>
</comment>